<dbReference type="EMBL" id="KV878582">
    <property type="protein sequence ID" value="OJJ65289.1"/>
    <property type="molecule type" value="Genomic_DNA"/>
</dbReference>
<organism evidence="9 10">
    <name type="scientific">Aspergillus sydowii CBS 593.65</name>
    <dbReference type="NCBI Taxonomy" id="1036612"/>
    <lineage>
        <taxon>Eukaryota</taxon>
        <taxon>Fungi</taxon>
        <taxon>Dikarya</taxon>
        <taxon>Ascomycota</taxon>
        <taxon>Pezizomycotina</taxon>
        <taxon>Eurotiomycetes</taxon>
        <taxon>Eurotiomycetidae</taxon>
        <taxon>Eurotiales</taxon>
        <taxon>Aspergillaceae</taxon>
        <taxon>Aspergillus</taxon>
        <taxon>Aspergillus subgen. Nidulantes</taxon>
    </lineage>
</organism>
<dbReference type="PROSITE" id="PS00463">
    <property type="entry name" value="ZN2_CY6_FUNGAL_1"/>
    <property type="match status" value="1"/>
</dbReference>
<dbReference type="InterPro" id="IPR007219">
    <property type="entry name" value="XnlR_reg_dom"/>
</dbReference>
<reference evidence="10" key="1">
    <citation type="journal article" date="2017" name="Genome Biol.">
        <title>Comparative genomics reveals high biological diversity and specific adaptations in the industrially and medically important fungal genus Aspergillus.</title>
        <authorList>
            <person name="de Vries R.P."/>
            <person name="Riley R."/>
            <person name="Wiebenga A."/>
            <person name="Aguilar-Osorio G."/>
            <person name="Amillis S."/>
            <person name="Uchima C.A."/>
            <person name="Anderluh G."/>
            <person name="Asadollahi M."/>
            <person name="Askin M."/>
            <person name="Barry K."/>
            <person name="Battaglia E."/>
            <person name="Bayram O."/>
            <person name="Benocci T."/>
            <person name="Braus-Stromeyer S.A."/>
            <person name="Caldana C."/>
            <person name="Canovas D."/>
            <person name="Cerqueira G.C."/>
            <person name="Chen F."/>
            <person name="Chen W."/>
            <person name="Choi C."/>
            <person name="Clum A."/>
            <person name="Dos Santos R.A."/>
            <person name="Damasio A.R."/>
            <person name="Diallinas G."/>
            <person name="Emri T."/>
            <person name="Fekete E."/>
            <person name="Flipphi M."/>
            <person name="Freyberg S."/>
            <person name="Gallo A."/>
            <person name="Gournas C."/>
            <person name="Habgood R."/>
            <person name="Hainaut M."/>
            <person name="Harispe M.L."/>
            <person name="Henrissat B."/>
            <person name="Hilden K.S."/>
            <person name="Hope R."/>
            <person name="Hossain A."/>
            <person name="Karabika E."/>
            <person name="Karaffa L."/>
            <person name="Karanyi Z."/>
            <person name="Krasevec N."/>
            <person name="Kuo A."/>
            <person name="Kusch H."/>
            <person name="LaButti K."/>
            <person name="Lagendijk E.L."/>
            <person name="Lapidus A."/>
            <person name="Levasseur A."/>
            <person name="Lindquist E."/>
            <person name="Lipzen A."/>
            <person name="Logrieco A.F."/>
            <person name="MacCabe A."/>
            <person name="Maekelae M.R."/>
            <person name="Malavazi I."/>
            <person name="Melin P."/>
            <person name="Meyer V."/>
            <person name="Mielnichuk N."/>
            <person name="Miskei M."/>
            <person name="Molnar A.P."/>
            <person name="Mule G."/>
            <person name="Ngan C.Y."/>
            <person name="Orejas M."/>
            <person name="Orosz E."/>
            <person name="Ouedraogo J.P."/>
            <person name="Overkamp K.M."/>
            <person name="Park H.-S."/>
            <person name="Perrone G."/>
            <person name="Piumi F."/>
            <person name="Punt P.J."/>
            <person name="Ram A.F."/>
            <person name="Ramon A."/>
            <person name="Rauscher S."/>
            <person name="Record E."/>
            <person name="Riano-Pachon D.M."/>
            <person name="Robert V."/>
            <person name="Roehrig J."/>
            <person name="Ruller R."/>
            <person name="Salamov A."/>
            <person name="Salih N.S."/>
            <person name="Samson R.A."/>
            <person name="Sandor E."/>
            <person name="Sanguinetti M."/>
            <person name="Schuetze T."/>
            <person name="Sepcic K."/>
            <person name="Shelest E."/>
            <person name="Sherlock G."/>
            <person name="Sophianopoulou V."/>
            <person name="Squina F.M."/>
            <person name="Sun H."/>
            <person name="Susca A."/>
            <person name="Todd R.B."/>
            <person name="Tsang A."/>
            <person name="Unkles S.E."/>
            <person name="van de Wiele N."/>
            <person name="van Rossen-Uffink D."/>
            <person name="Oliveira J.V."/>
            <person name="Vesth T.C."/>
            <person name="Visser J."/>
            <person name="Yu J.-H."/>
            <person name="Zhou M."/>
            <person name="Andersen M.R."/>
            <person name="Archer D.B."/>
            <person name="Baker S.E."/>
            <person name="Benoit I."/>
            <person name="Brakhage A.A."/>
            <person name="Braus G.H."/>
            <person name="Fischer R."/>
            <person name="Frisvad J.C."/>
            <person name="Goldman G.H."/>
            <person name="Houbraken J."/>
            <person name="Oakley B."/>
            <person name="Pocsi I."/>
            <person name="Scazzocchio C."/>
            <person name="Seiboth B."/>
            <person name="vanKuyk P.A."/>
            <person name="Wortman J."/>
            <person name="Dyer P.S."/>
            <person name="Grigoriev I.V."/>
        </authorList>
    </citation>
    <scope>NUCLEOTIDE SEQUENCE [LARGE SCALE GENOMIC DNA]</scope>
    <source>
        <strain evidence="10">CBS 593.65</strain>
    </source>
</reference>
<dbReference type="GeneID" id="63762089"/>
<dbReference type="CDD" id="cd12148">
    <property type="entry name" value="fungal_TF_MHR"/>
    <property type="match status" value="1"/>
</dbReference>
<dbReference type="InterPro" id="IPR051615">
    <property type="entry name" value="Transcr_Regulatory_Elem"/>
</dbReference>
<dbReference type="STRING" id="1036612.A0A1L9U0U9"/>
<dbReference type="SMART" id="SM00906">
    <property type="entry name" value="Fungal_trans"/>
    <property type="match status" value="1"/>
</dbReference>
<comment type="subcellular location">
    <subcellularLocation>
        <location evidence="1">Nucleus</location>
    </subcellularLocation>
</comment>
<sequence length="662" mass="74487">MSSRQRVSVACQACRKRRVKCDGVKPCCSRCATLQKTCEYQHSEEKRKPPSKRYIQSLLSRIDNLERQVAKYGMQDDKASSKSIPAHDSIPASQEACPLANAAAGPDSVRELTDLAGRLSLGEGRELRYFDSRSSLAMVDEQTDERCHYHLLKFPADRRQRPGIGDVEICQADREALLSVFWTWQNSWQYLVHEGAWNRSYTARDNEYCTPVLLYAMLAVAARYPNRSDGYGTYDPSTAGTSFSSKAKQLIFEEIEAPRVPTVIAAALISVAELSLDCEPAGWTYIGIAVRMAYTLGLHTDPHRWVESGRITAEEAEIRSIAWWGCYMIEKFYSTALGRPSACNDRDIHTPLPQVLPKVEYKSFQGSLALDPGSNIPMGYSITNFRYTCDMLRLASGPMDEIYSVDPKSKPHDKIAPALKAAIALSAFYDKIPSIIRLPSFASGTPVAVHIYYFHIHYHSLNILIHRPFLSVQGTPARPETAPQSLSECTRSAETLTLILKEIEKYYSLRTATISIIHPALTAGIIHLVNLTLPDSATKAKAKIYFRHVIQSLKQMGIAWVWALRAIRLLRIVAHRWLPEEYPELVEYALADVSNGTAAEIPQQESSSSSKIPSSPPNMPDHNQSWYDLVQEHTFDPLLWPEGDLFFQSGLSFFNLDRWPEF</sequence>
<dbReference type="SUPFAM" id="SSF57701">
    <property type="entry name" value="Zn2/Cys6 DNA-binding domain"/>
    <property type="match status" value="1"/>
</dbReference>
<evidence type="ECO:0000313" key="9">
    <source>
        <dbReference type="EMBL" id="OJJ65289.1"/>
    </source>
</evidence>
<dbReference type="GO" id="GO:0006351">
    <property type="term" value="P:DNA-templated transcription"/>
    <property type="evidence" value="ECO:0007669"/>
    <property type="project" value="InterPro"/>
</dbReference>
<dbReference type="Pfam" id="PF04082">
    <property type="entry name" value="Fungal_trans"/>
    <property type="match status" value="1"/>
</dbReference>
<keyword evidence="2" id="KW-0479">Metal-binding</keyword>
<dbReference type="GO" id="GO:0003677">
    <property type="term" value="F:DNA binding"/>
    <property type="evidence" value="ECO:0007669"/>
    <property type="project" value="UniProtKB-KW"/>
</dbReference>
<keyword evidence="4" id="KW-0805">Transcription regulation</keyword>
<dbReference type="InterPro" id="IPR036864">
    <property type="entry name" value="Zn2-C6_fun-type_DNA-bd_sf"/>
</dbReference>
<protein>
    <recommendedName>
        <fullName evidence="8">Zn(2)-C6 fungal-type domain-containing protein</fullName>
    </recommendedName>
</protein>
<dbReference type="VEuPathDB" id="FungiDB:ASPSYDRAFT_40104"/>
<evidence type="ECO:0000256" key="4">
    <source>
        <dbReference type="ARBA" id="ARBA00023015"/>
    </source>
</evidence>
<evidence type="ECO:0000256" key="7">
    <source>
        <dbReference type="ARBA" id="ARBA00023242"/>
    </source>
</evidence>
<dbReference type="AlphaFoldDB" id="A0A1L9U0U9"/>
<dbReference type="CDD" id="cd00067">
    <property type="entry name" value="GAL4"/>
    <property type="match status" value="1"/>
</dbReference>
<dbReference type="PANTHER" id="PTHR31313">
    <property type="entry name" value="TY1 ENHANCER ACTIVATOR"/>
    <property type="match status" value="1"/>
</dbReference>
<dbReference type="GO" id="GO:0000981">
    <property type="term" value="F:DNA-binding transcription factor activity, RNA polymerase II-specific"/>
    <property type="evidence" value="ECO:0007669"/>
    <property type="project" value="InterPro"/>
</dbReference>
<evidence type="ECO:0000259" key="8">
    <source>
        <dbReference type="PROSITE" id="PS50048"/>
    </source>
</evidence>
<evidence type="ECO:0000256" key="2">
    <source>
        <dbReference type="ARBA" id="ARBA00022723"/>
    </source>
</evidence>
<dbReference type="Proteomes" id="UP000184356">
    <property type="component" value="Unassembled WGS sequence"/>
</dbReference>
<dbReference type="PROSITE" id="PS50048">
    <property type="entry name" value="ZN2_CY6_FUNGAL_2"/>
    <property type="match status" value="1"/>
</dbReference>
<accession>A0A1L9U0U9</accession>
<feature type="domain" description="Zn(2)-C6 fungal-type" evidence="8">
    <location>
        <begin position="10"/>
        <end position="40"/>
    </location>
</feature>
<evidence type="ECO:0000256" key="1">
    <source>
        <dbReference type="ARBA" id="ARBA00004123"/>
    </source>
</evidence>
<keyword evidence="7" id="KW-0539">Nucleus</keyword>
<dbReference type="GO" id="GO:0008270">
    <property type="term" value="F:zinc ion binding"/>
    <property type="evidence" value="ECO:0007669"/>
    <property type="project" value="InterPro"/>
</dbReference>
<dbReference type="Pfam" id="PF00172">
    <property type="entry name" value="Zn_clus"/>
    <property type="match status" value="1"/>
</dbReference>
<dbReference type="OrthoDB" id="2154091at2759"/>
<evidence type="ECO:0000256" key="3">
    <source>
        <dbReference type="ARBA" id="ARBA00022833"/>
    </source>
</evidence>
<keyword evidence="3" id="KW-0862">Zinc</keyword>
<evidence type="ECO:0000256" key="6">
    <source>
        <dbReference type="ARBA" id="ARBA00023163"/>
    </source>
</evidence>
<dbReference type="Gene3D" id="4.10.240.10">
    <property type="entry name" value="Zn(2)-C6 fungal-type DNA-binding domain"/>
    <property type="match status" value="1"/>
</dbReference>
<keyword evidence="5" id="KW-0238">DNA-binding</keyword>
<proteinExistence type="predicted"/>
<evidence type="ECO:0000313" key="10">
    <source>
        <dbReference type="Proteomes" id="UP000184356"/>
    </source>
</evidence>
<keyword evidence="6" id="KW-0804">Transcription</keyword>
<keyword evidence="10" id="KW-1185">Reference proteome</keyword>
<dbReference type="RefSeq" id="XP_040709095.1">
    <property type="nucleotide sequence ID" value="XM_040846016.1"/>
</dbReference>
<dbReference type="InterPro" id="IPR001138">
    <property type="entry name" value="Zn2Cys6_DnaBD"/>
</dbReference>
<dbReference type="PANTHER" id="PTHR31313:SF83">
    <property type="entry name" value="ZN(II)2CYS6 TRANSCRIPTION FACTOR (EUROFUNG)"/>
    <property type="match status" value="1"/>
</dbReference>
<evidence type="ECO:0000256" key="5">
    <source>
        <dbReference type="ARBA" id="ARBA00023125"/>
    </source>
</evidence>
<gene>
    <name evidence="9" type="ORF">ASPSYDRAFT_40104</name>
</gene>
<dbReference type="SMART" id="SM00066">
    <property type="entry name" value="GAL4"/>
    <property type="match status" value="1"/>
</dbReference>
<name>A0A1L9U0U9_9EURO</name>
<dbReference type="GO" id="GO:0005634">
    <property type="term" value="C:nucleus"/>
    <property type="evidence" value="ECO:0007669"/>
    <property type="project" value="UniProtKB-SubCell"/>
</dbReference>